<evidence type="ECO:0000256" key="2">
    <source>
        <dbReference type="SAM" id="MobiDB-lite"/>
    </source>
</evidence>
<dbReference type="InterPro" id="IPR007321">
    <property type="entry name" value="Transposase_28"/>
</dbReference>
<dbReference type="OrthoDB" id="1301859at2759"/>
<dbReference type="AlphaFoldDB" id="A0A9P0YIH5"/>
<gene>
    <name evidence="4" type="ORF">CEURO_LOCUS1195</name>
</gene>
<proteinExistence type="predicted"/>
<comment type="caution">
    <text evidence="4">The sequence shown here is derived from an EMBL/GenBank/DDBJ whole genome shotgun (WGS) entry which is preliminary data.</text>
</comment>
<protein>
    <recommendedName>
        <fullName evidence="3">Transposase (putative) gypsy type domain-containing protein</fullName>
    </recommendedName>
</protein>
<feature type="coiled-coil region" evidence="1">
    <location>
        <begin position="521"/>
        <end position="555"/>
    </location>
</feature>
<dbReference type="EMBL" id="CAMAPE010000004">
    <property type="protein sequence ID" value="CAH9058101.1"/>
    <property type="molecule type" value="Genomic_DNA"/>
</dbReference>
<keyword evidence="1" id="KW-0175">Coiled coil</keyword>
<reference evidence="4" key="1">
    <citation type="submission" date="2022-07" db="EMBL/GenBank/DDBJ databases">
        <authorList>
            <person name="Macas J."/>
            <person name="Novak P."/>
            <person name="Neumann P."/>
        </authorList>
    </citation>
    <scope>NUCLEOTIDE SEQUENCE</scope>
</reference>
<keyword evidence="5" id="KW-1185">Reference proteome</keyword>
<sequence length="690" mass="75183">MHEKVTTSSRLDRPATRIVIVKGHLRPAPGGPHDQSVPSSNNVTPVVDIASQSDSSPKSNGESDSVEDPNAWRERLRSTSTEADLKLAKSLVDSNCTLMLPDPESSLTSPPPDSFFGVHIASIARGMRVPLCPFLVALLAHIGVSPCQMTPTAHMFTAAFVARCSGVGIRPSIPLFRACFRWNRPNNKTDDGGFVSLCQLPHRKLFDQYPEPPRKWSNKWVWASAPRSLPVTSTWGISMREYKPASLTPDLEEKVKALLQGGPFPINSYIGKSSVPAGHRYHMRSSLNLLIFSYVAGNRHEVAAPNVSLGTMLPPPAPGANLCPPNLGEKRGASPFREEQVAMDGKGLVTAQGVAPQSVVPDASRSVSDATMPEVDAGVKSGQGVAPQSVVPVASRGMPDATMPEVDVGVKSGVPPRHGEQAGKKKEVAGMRGRLAALAAEEDARFRPSRTEVIPFIVEKQHGAPPVNQPAPTLSASSILDMARSIKSYSAGLMDTAVALQTIGHRRDELQHQADEAHRHSVAVQRRADEATAALSELQSKYDFLQSKYDRMQASFTDAGRQAVAAFQTSPEFSKIIISKLEAHRSEQVQAWLKTEEGQLWRDKEILMSFRCGRYDMQTTLYNRLAEFYPDFDPEKFGLPEIMPDPDGANEQANDLSLLHLDIPDDLEDAVHGFDFETILNGVPENMPDP</sequence>
<dbReference type="Proteomes" id="UP001152484">
    <property type="component" value="Unassembled WGS sequence"/>
</dbReference>
<feature type="region of interest" description="Disordered" evidence="2">
    <location>
        <begin position="22"/>
        <end position="72"/>
    </location>
</feature>
<evidence type="ECO:0000313" key="4">
    <source>
        <dbReference type="EMBL" id="CAH9058101.1"/>
    </source>
</evidence>
<feature type="compositionally biased region" description="Polar residues" evidence="2">
    <location>
        <begin position="50"/>
        <end position="63"/>
    </location>
</feature>
<feature type="compositionally biased region" description="Low complexity" evidence="2">
    <location>
        <begin position="36"/>
        <end position="47"/>
    </location>
</feature>
<evidence type="ECO:0000313" key="5">
    <source>
        <dbReference type="Proteomes" id="UP001152484"/>
    </source>
</evidence>
<feature type="domain" description="Transposase (putative) gypsy type" evidence="3">
    <location>
        <begin position="119"/>
        <end position="181"/>
    </location>
</feature>
<evidence type="ECO:0000256" key="1">
    <source>
        <dbReference type="SAM" id="Coils"/>
    </source>
</evidence>
<accession>A0A9P0YIH5</accession>
<dbReference type="Pfam" id="PF04195">
    <property type="entry name" value="Transposase_28"/>
    <property type="match status" value="1"/>
</dbReference>
<name>A0A9P0YIH5_CUSEU</name>
<organism evidence="4 5">
    <name type="scientific">Cuscuta europaea</name>
    <name type="common">European dodder</name>
    <dbReference type="NCBI Taxonomy" id="41803"/>
    <lineage>
        <taxon>Eukaryota</taxon>
        <taxon>Viridiplantae</taxon>
        <taxon>Streptophyta</taxon>
        <taxon>Embryophyta</taxon>
        <taxon>Tracheophyta</taxon>
        <taxon>Spermatophyta</taxon>
        <taxon>Magnoliopsida</taxon>
        <taxon>eudicotyledons</taxon>
        <taxon>Gunneridae</taxon>
        <taxon>Pentapetalae</taxon>
        <taxon>asterids</taxon>
        <taxon>lamiids</taxon>
        <taxon>Solanales</taxon>
        <taxon>Convolvulaceae</taxon>
        <taxon>Cuscuteae</taxon>
        <taxon>Cuscuta</taxon>
        <taxon>Cuscuta subgen. Cuscuta</taxon>
    </lineage>
</organism>
<evidence type="ECO:0000259" key="3">
    <source>
        <dbReference type="Pfam" id="PF04195"/>
    </source>
</evidence>